<reference evidence="9 10" key="1">
    <citation type="journal article" date="2017" name="Mol. Ecol.">
        <title>Comparative and population genomic landscape of Phellinus noxius: A hypervariable fungus causing root rot in trees.</title>
        <authorList>
            <person name="Chung C.L."/>
            <person name="Lee T.J."/>
            <person name="Akiba M."/>
            <person name="Lee H.H."/>
            <person name="Kuo T.H."/>
            <person name="Liu D."/>
            <person name="Ke H.M."/>
            <person name="Yokoi T."/>
            <person name="Roa M.B."/>
            <person name="Lu M.J."/>
            <person name="Chang Y.Y."/>
            <person name="Ann P.J."/>
            <person name="Tsai J.N."/>
            <person name="Chen C.Y."/>
            <person name="Tzean S.S."/>
            <person name="Ota Y."/>
            <person name="Hattori T."/>
            <person name="Sahashi N."/>
            <person name="Liou R.F."/>
            <person name="Kikuchi T."/>
            <person name="Tsai I.J."/>
        </authorList>
    </citation>
    <scope>NUCLEOTIDE SEQUENCE [LARGE SCALE GENOMIC DNA]</scope>
    <source>
        <strain evidence="9 10">FFPRI411160</strain>
    </source>
</reference>
<comment type="similarity">
    <text evidence="2">Belongs to the ERF4 family.</text>
</comment>
<dbReference type="GO" id="GO:0031211">
    <property type="term" value="C:endoplasmic reticulum palmitoyltransferase complex"/>
    <property type="evidence" value="ECO:0007669"/>
    <property type="project" value="TreeGrafter"/>
</dbReference>
<dbReference type="InterPro" id="IPR019383">
    <property type="entry name" value="Golgin_A_7/ERF4"/>
</dbReference>
<evidence type="ECO:0000256" key="3">
    <source>
        <dbReference type="ARBA" id="ARBA00011396"/>
    </source>
</evidence>
<sequence length="461" mass="50960">MATAVVNPPSPGSLYAPISNESILESEAISMQNHENRQTRRSTDAHRRRSRGPKDSSGTRRNPSLSQSPYGEREGSISGAQRASEDSSRGRARHDSMRNNTGLSSTGIAPVAPPPKERLPPSPPLTPVASQSSLRKTASIASVSASMPKQSQRRALRDSVLDTDDETEQRDLYHQDGEAAVDIARKSSEDGRISSLARSTSNVAEPHPLSSPQPPALPVKTPLDAIETTTFSSSHNGYPIPVNQEASTSTSPPLRNGLSPQPWDLIDPPANNNLLGPSEGLEERAQRNRKMSSKSARSTRHLVVKDGKKYRVPHSSYYFGPPPPGTSAYGSEPIGHIGVHYPREIVRIERDYAGGELIQFSPAYPLELEGRINPSQFLETINAINEILVSAHSLRWSFFDNTLAVLTLYISRLFLRSHYEKEMRRLWALIDGLNKQLYNPVGLNILWPKEVAFMFLEIEYY</sequence>
<evidence type="ECO:0000313" key="10">
    <source>
        <dbReference type="Proteomes" id="UP000217199"/>
    </source>
</evidence>
<feature type="compositionally biased region" description="Polar residues" evidence="7">
    <location>
        <begin position="98"/>
        <end position="107"/>
    </location>
</feature>
<feature type="region of interest" description="Disordered" evidence="7">
    <location>
        <begin position="25"/>
        <end position="278"/>
    </location>
</feature>
<proteinExistence type="inferred from homology"/>
<comment type="subunit">
    <text evidence="3">Interacts with ERF2.</text>
</comment>
<dbReference type="STRING" id="2282107.A0A286UQA4"/>
<evidence type="ECO:0000256" key="2">
    <source>
        <dbReference type="ARBA" id="ARBA00007732"/>
    </source>
</evidence>
<feature type="compositionally biased region" description="Polar residues" evidence="7">
    <location>
        <begin position="227"/>
        <end position="236"/>
    </location>
</feature>
<keyword evidence="10" id="KW-1185">Reference proteome</keyword>
<protein>
    <recommendedName>
        <fullName evidence="4">Ras modification protein ERF4</fullName>
    </recommendedName>
</protein>
<comment type="caution">
    <text evidence="9">The sequence shown here is derived from an EMBL/GenBank/DDBJ whole genome shotgun (WGS) entry which is preliminary data.</text>
</comment>
<accession>A0A286UQA4</accession>
<feature type="compositionally biased region" description="Polar residues" evidence="7">
    <location>
        <begin position="128"/>
        <end position="150"/>
    </location>
</feature>
<evidence type="ECO:0000259" key="8">
    <source>
        <dbReference type="Pfam" id="PF10256"/>
    </source>
</evidence>
<dbReference type="OrthoDB" id="2190159at2759"/>
<dbReference type="EMBL" id="NBII01000002">
    <property type="protein sequence ID" value="PAV21750.1"/>
    <property type="molecule type" value="Genomic_DNA"/>
</dbReference>
<keyword evidence="5" id="KW-0256">Endoplasmic reticulum</keyword>
<feature type="compositionally biased region" description="Basic and acidic residues" evidence="7">
    <location>
        <begin position="34"/>
        <end position="45"/>
    </location>
</feature>
<feature type="compositionally biased region" description="Basic and acidic residues" evidence="7">
    <location>
        <begin position="83"/>
        <end position="97"/>
    </location>
</feature>
<keyword evidence="6" id="KW-0472">Membrane</keyword>
<gene>
    <name evidence="9" type="ORF">PNOK_0170700</name>
</gene>
<evidence type="ECO:0000313" key="9">
    <source>
        <dbReference type="EMBL" id="PAV21750.1"/>
    </source>
</evidence>
<dbReference type="Proteomes" id="UP000217199">
    <property type="component" value="Unassembled WGS sequence"/>
</dbReference>
<name>A0A286UQA4_9AGAM</name>
<feature type="domain" description="Golgin subfamily A member 7/ERF4" evidence="8">
    <location>
        <begin position="345"/>
        <end position="457"/>
    </location>
</feature>
<evidence type="ECO:0000256" key="7">
    <source>
        <dbReference type="SAM" id="MobiDB-lite"/>
    </source>
</evidence>
<feature type="compositionally biased region" description="Polar residues" evidence="7">
    <location>
        <begin position="59"/>
        <end position="69"/>
    </location>
</feature>
<evidence type="ECO:0000256" key="5">
    <source>
        <dbReference type="ARBA" id="ARBA00022824"/>
    </source>
</evidence>
<dbReference type="PANTHER" id="PTHR13254:SF0">
    <property type="entry name" value="GOLGIN SUBFAMILY A MEMBER 7_ERF4 DOMAIN-CONTAINING PROTEIN"/>
    <property type="match status" value="1"/>
</dbReference>
<evidence type="ECO:0000256" key="6">
    <source>
        <dbReference type="ARBA" id="ARBA00023136"/>
    </source>
</evidence>
<dbReference type="Pfam" id="PF10256">
    <property type="entry name" value="Erf4"/>
    <property type="match status" value="1"/>
</dbReference>
<dbReference type="InParanoid" id="A0A286UQA4"/>
<feature type="compositionally biased region" description="Polar residues" evidence="7">
    <location>
        <begin position="244"/>
        <end position="253"/>
    </location>
</feature>
<dbReference type="PANTHER" id="PTHR13254">
    <property type="entry name" value="GOLGI AUTOANTIGEN, GOLGIN SUBFAMILY A, 7"/>
    <property type="match status" value="1"/>
</dbReference>
<dbReference type="GO" id="GO:0006612">
    <property type="term" value="P:protein targeting to membrane"/>
    <property type="evidence" value="ECO:0007669"/>
    <property type="project" value="TreeGrafter"/>
</dbReference>
<evidence type="ECO:0000256" key="4">
    <source>
        <dbReference type="ARBA" id="ARBA00018463"/>
    </source>
</evidence>
<dbReference type="GO" id="GO:0005789">
    <property type="term" value="C:endoplasmic reticulum membrane"/>
    <property type="evidence" value="ECO:0007669"/>
    <property type="project" value="UniProtKB-SubCell"/>
</dbReference>
<evidence type="ECO:0000256" key="1">
    <source>
        <dbReference type="ARBA" id="ARBA00004406"/>
    </source>
</evidence>
<comment type="subcellular location">
    <subcellularLocation>
        <location evidence="1">Endoplasmic reticulum membrane</location>
        <topology evidence="1">Peripheral membrane protein</topology>
    </subcellularLocation>
</comment>
<organism evidence="9 10">
    <name type="scientific">Pyrrhoderma noxium</name>
    <dbReference type="NCBI Taxonomy" id="2282107"/>
    <lineage>
        <taxon>Eukaryota</taxon>
        <taxon>Fungi</taxon>
        <taxon>Dikarya</taxon>
        <taxon>Basidiomycota</taxon>
        <taxon>Agaricomycotina</taxon>
        <taxon>Agaricomycetes</taxon>
        <taxon>Hymenochaetales</taxon>
        <taxon>Hymenochaetaceae</taxon>
        <taxon>Pyrrhoderma</taxon>
    </lineage>
</organism>
<feature type="compositionally biased region" description="Basic and acidic residues" evidence="7">
    <location>
        <begin position="169"/>
        <end position="192"/>
    </location>
</feature>
<dbReference type="AlphaFoldDB" id="A0A286UQA4"/>
<dbReference type="InterPro" id="IPR051371">
    <property type="entry name" value="Ras_palmitoyltransferase"/>
</dbReference>